<gene>
    <name evidence="4" type="ORF">SAMN04490247_2167</name>
</gene>
<evidence type="ECO:0000259" key="3">
    <source>
        <dbReference type="Pfam" id="PF20434"/>
    </source>
</evidence>
<dbReference type="Gene3D" id="3.40.50.1820">
    <property type="entry name" value="alpha/beta hydrolase"/>
    <property type="match status" value="1"/>
</dbReference>
<name>A0A1G8UC07_9BACI</name>
<organism evidence="4 5">
    <name type="scientific">Salimicrobium halophilum</name>
    <dbReference type="NCBI Taxonomy" id="86666"/>
    <lineage>
        <taxon>Bacteria</taxon>
        <taxon>Bacillati</taxon>
        <taxon>Bacillota</taxon>
        <taxon>Bacilli</taxon>
        <taxon>Bacillales</taxon>
        <taxon>Bacillaceae</taxon>
        <taxon>Salimicrobium</taxon>
    </lineage>
</organism>
<accession>A0A1G8UC07</accession>
<feature type="domain" description="BD-FAE-like" evidence="3">
    <location>
        <begin position="20"/>
        <end position="223"/>
    </location>
</feature>
<dbReference type="AlphaFoldDB" id="A0A1G8UC07"/>
<dbReference type="STRING" id="86666.SAMN04490247_2167"/>
<keyword evidence="1" id="KW-0378">Hydrolase</keyword>
<dbReference type="InterPro" id="IPR029058">
    <property type="entry name" value="AB_hydrolase_fold"/>
</dbReference>
<dbReference type="SUPFAM" id="SSF53474">
    <property type="entry name" value="alpha/beta-Hydrolases"/>
    <property type="match status" value="1"/>
</dbReference>
<dbReference type="PANTHER" id="PTHR48081:SF13">
    <property type="entry name" value="ALPHA_BETA HYDROLASE"/>
    <property type="match status" value="1"/>
</dbReference>
<proteinExistence type="predicted"/>
<dbReference type="InterPro" id="IPR050300">
    <property type="entry name" value="GDXG_lipolytic_enzyme"/>
</dbReference>
<sequence length="266" mass="29889">MQKIYYGEKKDHFGELRLPDTEGPYPVAIVIHGGFWKSEYGLEETREIAEDLTADGWATWNIEYSRVGQDAGGWPGTFLDAAQATDALFVLQHDHPLDLKRVVTIGHSAGGHLALWLAGRKNLPETSYLYKRSPLPLAAAVSLAGVNELKTMHDVHRFRDDTLNKSPDNPTADLLGGSPEEVPERFRDGSPKELLPLSTMQILVHGALDINVPVGISDDYQEWAENMGDPVKYVRMSDAEHFMLTDTSTRAWKRVKEEMDLLLRYM</sequence>
<dbReference type="EMBL" id="FNEV01000006">
    <property type="protein sequence ID" value="SDJ51297.1"/>
    <property type="molecule type" value="Genomic_DNA"/>
</dbReference>
<dbReference type="RefSeq" id="WP_093193887.1">
    <property type="nucleotide sequence ID" value="NZ_FNEV01000006.1"/>
</dbReference>
<reference evidence="5" key="1">
    <citation type="submission" date="2016-10" db="EMBL/GenBank/DDBJ databases">
        <authorList>
            <person name="Varghese N."/>
            <person name="Submissions S."/>
        </authorList>
    </citation>
    <scope>NUCLEOTIDE SEQUENCE [LARGE SCALE GENOMIC DNA]</scope>
    <source>
        <strain evidence="5">DSM 4771</strain>
    </source>
</reference>
<dbReference type="OrthoDB" id="179999at2"/>
<dbReference type="Pfam" id="PF20434">
    <property type="entry name" value="BD-FAE"/>
    <property type="match status" value="1"/>
</dbReference>
<keyword evidence="5" id="KW-1185">Reference proteome</keyword>
<dbReference type="InterPro" id="IPR049492">
    <property type="entry name" value="BD-FAE-like_dom"/>
</dbReference>
<evidence type="ECO:0000313" key="5">
    <source>
        <dbReference type="Proteomes" id="UP000199225"/>
    </source>
</evidence>
<feature type="region of interest" description="Disordered" evidence="2">
    <location>
        <begin position="160"/>
        <end position="187"/>
    </location>
</feature>
<protein>
    <submittedName>
        <fullName evidence="4">Acetyl esterase/lipase</fullName>
    </submittedName>
</protein>
<evidence type="ECO:0000256" key="1">
    <source>
        <dbReference type="ARBA" id="ARBA00022801"/>
    </source>
</evidence>
<dbReference type="PANTHER" id="PTHR48081">
    <property type="entry name" value="AB HYDROLASE SUPERFAMILY PROTEIN C4A8.06C"/>
    <property type="match status" value="1"/>
</dbReference>
<dbReference type="Proteomes" id="UP000199225">
    <property type="component" value="Unassembled WGS sequence"/>
</dbReference>
<evidence type="ECO:0000313" key="4">
    <source>
        <dbReference type="EMBL" id="SDJ51297.1"/>
    </source>
</evidence>
<evidence type="ECO:0000256" key="2">
    <source>
        <dbReference type="SAM" id="MobiDB-lite"/>
    </source>
</evidence>
<dbReference type="GO" id="GO:0016787">
    <property type="term" value="F:hydrolase activity"/>
    <property type="evidence" value="ECO:0007669"/>
    <property type="project" value="UniProtKB-KW"/>
</dbReference>